<gene>
    <name evidence="3" type="ORF">RUM43_008065</name>
</gene>
<sequence length="199" mass="23569">MDDLFPDEKRMMRSNVFSIFVFIPSIMEVIFRRSLDAPRGRPRERMKVLENEYFSVSGPETDVEVVWYPRGVRRKRIYIKLGNVIFVIWHTCAGNEGPWGDTDSTLLSGTPEKVLSFKWKKLKNKMTVRWGGGQWLPRQNRARVLTKTFEYLYNTDIKSKRDGVEKKRMCKDYIERRTKNESHGSRSKGAINQKRVRWT</sequence>
<dbReference type="EMBL" id="JAWJWE010000003">
    <property type="protein sequence ID" value="KAK6639790.1"/>
    <property type="molecule type" value="Genomic_DNA"/>
</dbReference>
<organism evidence="3 4">
    <name type="scientific">Polyplax serrata</name>
    <name type="common">Common mouse louse</name>
    <dbReference type="NCBI Taxonomy" id="468196"/>
    <lineage>
        <taxon>Eukaryota</taxon>
        <taxon>Metazoa</taxon>
        <taxon>Ecdysozoa</taxon>
        <taxon>Arthropoda</taxon>
        <taxon>Hexapoda</taxon>
        <taxon>Insecta</taxon>
        <taxon>Pterygota</taxon>
        <taxon>Neoptera</taxon>
        <taxon>Paraneoptera</taxon>
        <taxon>Psocodea</taxon>
        <taxon>Troctomorpha</taxon>
        <taxon>Phthiraptera</taxon>
        <taxon>Anoplura</taxon>
        <taxon>Polyplacidae</taxon>
        <taxon>Polyplax</taxon>
    </lineage>
</organism>
<evidence type="ECO:0000256" key="1">
    <source>
        <dbReference type="SAM" id="MobiDB-lite"/>
    </source>
</evidence>
<evidence type="ECO:0000256" key="2">
    <source>
        <dbReference type="SAM" id="Phobius"/>
    </source>
</evidence>
<name>A0AAN8P6J3_POLSC</name>
<keyword evidence="2" id="KW-1133">Transmembrane helix</keyword>
<protein>
    <submittedName>
        <fullName evidence="3">Uncharacterized protein</fullName>
    </submittedName>
</protein>
<accession>A0AAN8P6J3</accession>
<keyword evidence="2" id="KW-0472">Membrane</keyword>
<reference evidence="3 4" key="1">
    <citation type="submission" date="2023-10" db="EMBL/GenBank/DDBJ databases">
        <title>Genomes of two closely related lineages of the louse Polyplax serrata with different host specificities.</title>
        <authorList>
            <person name="Martinu J."/>
            <person name="Tarabai H."/>
            <person name="Stefka J."/>
            <person name="Hypsa V."/>
        </authorList>
    </citation>
    <scope>NUCLEOTIDE SEQUENCE [LARGE SCALE GENOMIC DNA]</scope>
    <source>
        <strain evidence="3">HR10_N</strain>
    </source>
</reference>
<dbReference type="AlphaFoldDB" id="A0AAN8P6J3"/>
<feature type="region of interest" description="Disordered" evidence="1">
    <location>
        <begin position="175"/>
        <end position="199"/>
    </location>
</feature>
<feature type="compositionally biased region" description="Basic and acidic residues" evidence="1">
    <location>
        <begin position="175"/>
        <end position="184"/>
    </location>
</feature>
<evidence type="ECO:0000313" key="4">
    <source>
        <dbReference type="Proteomes" id="UP001372834"/>
    </source>
</evidence>
<dbReference type="Proteomes" id="UP001372834">
    <property type="component" value="Unassembled WGS sequence"/>
</dbReference>
<comment type="caution">
    <text evidence="3">The sequence shown here is derived from an EMBL/GenBank/DDBJ whole genome shotgun (WGS) entry which is preliminary data.</text>
</comment>
<feature type="transmembrane region" description="Helical" evidence="2">
    <location>
        <begin position="12"/>
        <end position="31"/>
    </location>
</feature>
<proteinExistence type="predicted"/>
<keyword evidence="2" id="KW-0812">Transmembrane</keyword>
<evidence type="ECO:0000313" key="3">
    <source>
        <dbReference type="EMBL" id="KAK6639790.1"/>
    </source>
</evidence>